<gene>
    <name evidence="9" type="primary">proC</name>
    <name evidence="15" type="ORF">FKZ61_21625</name>
</gene>
<comment type="caution">
    <text evidence="15">The sequence shown here is derived from an EMBL/GenBank/DDBJ whole genome shotgun (WGS) entry which is preliminary data.</text>
</comment>
<protein>
    <recommendedName>
        <fullName evidence="9 10">Pyrroline-5-carboxylate reductase</fullName>
        <shortName evidence="9">P5C reductase</shortName>
        <shortName evidence="9">P5CR</shortName>
        <ecNumber evidence="9 10">1.5.1.2</ecNumber>
    </recommendedName>
    <alternativeName>
        <fullName evidence="9">PCA reductase</fullName>
    </alternativeName>
</protein>
<dbReference type="PANTHER" id="PTHR11645:SF66">
    <property type="entry name" value="PYRROLINE-5-CARBOXYLATE REDUCTASE"/>
    <property type="match status" value="1"/>
</dbReference>
<dbReference type="EMBL" id="VIGC01000041">
    <property type="protein sequence ID" value="TQE93390.1"/>
    <property type="molecule type" value="Genomic_DNA"/>
</dbReference>
<dbReference type="EC" id="1.5.1.2" evidence="9 10"/>
<dbReference type="GO" id="GO:0055129">
    <property type="term" value="P:L-proline biosynthetic process"/>
    <property type="evidence" value="ECO:0007669"/>
    <property type="project" value="UniProtKB-UniRule"/>
</dbReference>
<dbReference type="Pfam" id="PF03807">
    <property type="entry name" value="F420_oxidored"/>
    <property type="match status" value="1"/>
</dbReference>
<dbReference type="OrthoDB" id="9805754at2"/>
<evidence type="ECO:0000256" key="2">
    <source>
        <dbReference type="ARBA" id="ARBA00005525"/>
    </source>
</evidence>
<evidence type="ECO:0000256" key="1">
    <source>
        <dbReference type="ARBA" id="ARBA00004496"/>
    </source>
</evidence>
<sequence>MLENKKIVFIGSGAMGEAMIRGLLSHDLVTPEQIVACDPVAARRQQMQEAYSVHVSEDNAAAVKDADVVVLSIKPQVAAKVFAGLKGHIPPSALVLSIIAGLPIRVMQEGLGHGAIVRCMPNTPAQVGMGMSVWTATEAVTQAQRAQAEAILGALGEQIAVEDEGYLDMATGLSGSGPGYVFLLIEALIDAGVHIGFSRGDAQKMVLQTIAGSVELMRTTGLHPADLRNRVTSPGGTTAAGLLELENSGVRAALVRAVVAAYRRSQELGAVYDE</sequence>
<dbReference type="InterPro" id="IPR008927">
    <property type="entry name" value="6-PGluconate_DH-like_C_sf"/>
</dbReference>
<evidence type="ECO:0000256" key="11">
    <source>
        <dbReference type="PIRSR" id="PIRSR000193-1"/>
    </source>
</evidence>
<dbReference type="InterPro" id="IPR036291">
    <property type="entry name" value="NAD(P)-bd_dom_sf"/>
</dbReference>
<dbReference type="AlphaFoldDB" id="A0A540V9E1"/>
<accession>A0A540V9E1</accession>
<evidence type="ECO:0000256" key="5">
    <source>
        <dbReference type="ARBA" id="ARBA00022650"/>
    </source>
</evidence>
<dbReference type="InterPro" id="IPR000304">
    <property type="entry name" value="Pyrroline-COOH_reductase"/>
</dbReference>
<dbReference type="Pfam" id="PF14748">
    <property type="entry name" value="P5CR_dimer"/>
    <property type="match status" value="1"/>
</dbReference>
<keyword evidence="3 9" id="KW-0963">Cytoplasm</keyword>
<dbReference type="InterPro" id="IPR028939">
    <property type="entry name" value="P5C_Rdtase_cat_N"/>
</dbReference>
<feature type="binding site" evidence="11">
    <location>
        <begin position="10"/>
        <end position="15"/>
    </location>
    <ligand>
        <name>NADP(+)</name>
        <dbReference type="ChEBI" id="CHEBI:58349"/>
    </ligand>
</feature>
<evidence type="ECO:0000256" key="12">
    <source>
        <dbReference type="RuleBase" id="RU003903"/>
    </source>
</evidence>
<evidence type="ECO:0000256" key="4">
    <source>
        <dbReference type="ARBA" id="ARBA00022605"/>
    </source>
</evidence>
<keyword evidence="16" id="KW-1185">Reference proteome</keyword>
<dbReference type="SUPFAM" id="SSF48179">
    <property type="entry name" value="6-phosphogluconate dehydrogenase C-terminal domain-like"/>
    <property type="match status" value="1"/>
</dbReference>
<proteinExistence type="inferred from homology"/>
<evidence type="ECO:0000313" key="16">
    <source>
        <dbReference type="Proteomes" id="UP000317371"/>
    </source>
</evidence>
<reference evidence="15 16" key="1">
    <citation type="submission" date="2019-06" db="EMBL/GenBank/DDBJ databases">
        <title>Genome sequence of Litorilinea aerophila BAA-2444.</title>
        <authorList>
            <person name="Maclea K.S."/>
            <person name="Maurais E.G."/>
            <person name="Iannazzi L.C."/>
        </authorList>
    </citation>
    <scope>NUCLEOTIDE SEQUENCE [LARGE SCALE GENOMIC DNA]</scope>
    <source>
        <strain evidence="15 16">ATCC BAA-2444</strain>
    </source>
</reference>
<dbReference type="RefSeq" id="WP_141612251.1">
    <property type="nucleotide sequence ID" value="NZ_VIGC02000041.1"/>
</dbReference>
<name>A0A540V9E1_9CHLR</name>
<dbReference type="FunCoup" id="A0A540V9E1">
    <property type="interactions" value="467"/>
</dbReference>
<dbReference type="Proteomes" id="UP000317371">
    <property type="component" value="Unassembled WGS sequence"/>
</dbReference>
<dbReference type="HAMAP" id="MF_01925">
    <property type="entry name" value="P5C_reductase"/>
    <property type="match status" value="1"/>
</dbReference>
<comment type="similarity">
    <text evidence="2 9 12">Belongs to the pyrroline-5-carboxylate reductase family.</text>
</comment>
<feature type="binding site" evidence="11">
    <location>
        <position position="59"/>
    </location>
    <ligand>
        <name>NADPH</name>
        <dbReference type="ChEBI" id="CHEBI:57783"/>
    </ligand>
</feature>
<evidence type="ECO:0000256" key="8">
    <source>
        <dbReference type="ARBA" id="ARBA00058118"/>
    </source>
</evidence>
<dbReference type="PROSITE" id="PS00521">
    <property type="entry name" value="P5CR"/>
    <property type="match status" value="1"/>
</dbReference>
<keyword evidence="5 9" id="KW-0641">Proline biosynthesis</keyword>
<comment type="subcellular location">
    <subcellularLocation>
        <location evidence="1 9">Cytoplasm</location>
    </subcellularLocation>
</comment>
<dbReference type="UniPathway" id="UPA00098">
    <property type="reaction ID" value="UER00361"/>
</dbReference>
<dbReference type="GO" id="GO:0005737">
    <property type="term" value="C:cytoplasm"/>
    <property type="evidence" value="ECO:0007669"/>
    <property type="project" value="UniProtKB-SubCell"/>
</dbReference>
<comment type="catalytic activity">
    <reaction evidence="9">
        <text>L-proline + NAD(+) = (S)-1-pyrroline-5-carboxylate + NADH + 2 H(+)</text>
        <dbReference type="Rhea" id="RHEA:14105"/>
        <dbReference type="ChEBI" id="CHEBI:15378"/>
        <dbReference type="ChEBI" id="CHEBI:17388"/>
        <dbReference type="ChEBI" id="CHEBI:57540"/>
        <dbReference type="ChEBI" id="CHEBI:57945"/>
        <dbReference type="ChEBI" id="CHEBI:60039"/>
        <dbReference type="EC" id="1.5.1.2"/>
    </reaction>
</comment>
<dbReference type="Gene3D" id="1.10.3730.10">
    <property type="entry name" value="ProC C-terminal domain-like"/>
    <property type="match status" value="1"/>
</dbReference>
<evidence type="ECO:0000256" key="9">
    <source>
        <dbReference type="HAMAP-Rule" id="MF_01925"/>
    </source>
</evidence>
<dbReference type="SUPFAM" id="SSF51735">
    <property type="entry name" value="NAD(P)-binding Rossmann-fold domains"/>
    <property type="match status" value="1"/>
</dbReference>
<evidence type="ECO:0000256" key="3">
    <source>
        <dbReference type="ARBA" id="ARBA00022490"/>
    </source>
</evidence>
<evidence type="ECO:0000259" key="13">
    <source>
        <dbReference type="Pfam" id="PF03807"/>
    </source>
</evidence>
<dbReference type="InterPro" id="IPR029036">
    <property type="entry name" value="P5CR_dimer"/>
</dbReference>
<comment type="catalytic activity">
    <reaction evidence="9 12">
        <text>L-proline + NADP(+) = (S)-1-pyrroline-5-carboxylate + NADPH + 2 H(+)</text>
        <dbReference type="Rhea" id="RHEA:14109"/>
        <dbReference type="ChEBI" id="CHEBI:15378"/>
        <dbReference type="ChEBI" id="CHEBI:17388"/>
        <dbReference type="ChEBI" id="CHEBI:57783"/>
        <dbReference type="ChEBI" id="CHEBI:58349"/>
        <dbReference type="ChEBI" id="CHEBI:60039"/>
        <dbReference type="EC" id="1.5.1.2"/>
    </reaction>
</comment>
<dbReference type="PIRSF" id="PIRSF000193">
    <property type="entry name" value="Pyrrol-5-carb_rd"/>
    <property type="match status" value="1"/>
</dbReference>
<dbReference type="FunFam" id="1.10.3730.10:FF:000001">
    <property type="entry name" value="Pyrroline-5-carboxylate reductase"/>
    <property type="match status" value="1"/>
</dbReference>
<feature type="domain" description="Pyrroline-5-carboxylate reductase dimerisation" evidence="14">
    <location>
        <begin position="164"/>
        <end position="268"/>
    </location>
</feature>
<dbReference type="FunFam" id="3.40.50.720:FF:000190">
    <property type="entry name" value="Pyrroline-5-carboxylate reductase"/>
    <property type="match status" value="1"/>
</dbReference>
<evidence type="ECO:0000313" key="15">
    <source>
        <dbReference type="EMBL" id="TQE93390.1"/>
    </source>
</evidence>
<keyword evidence="6 9" id="KW-0521">NADP</keyword>
<evidence type="ECO:0000256" key="6">
    <source>
        <dbReference type="ARBA" id="ARBA00022857"/>
    </source>
</evidence>
<evidence type="ECO:0000256" key="7">
    <source>
        <dbReference type="ARBA" id="ARBA00023002"/>
    </source>
</evidence>
<evidence type="ECO:0000259" key="14">
    <source>
        <dbReference type="Pfam" id="PF14748"/>
    </source>
</evidence>
<dbReference type="GO" id="GO:0004735">
    <property type="term" value="F:pyrroline-5-carboxylate reductase activity"/>
    <property type="evidence" value="ECO:0007669"/>
    <property type="project" value="UniProtKB-UniRule"/>
</dbReference>
<dbReference type="InterPro" id="IPR053790">
    <property type="entry name" value="P5CR-like_CS"/>
</dbReference>
<comment type="pathway">
    <text evidence="9 12">Amino-acid biosynthesis; L-proline biosynthesis; L-proline from L-glutamate 5-semialdehyde: step 1/1.</text>
</comment>
<keyword evidence="7 9" id="KW-0560">Oxidoreductase</keyword>
<organism evidence="15 16">
    <name type="scientific">Litorilinea aerophila</name>
    <dbReference type="NCBI Taxonomy" id="1204385"/>
    <lineage>
        <taxon>Bacteria</taxon>
        <taxon>Bacillati</taxon>
        <taxon>Chloroflexota</taxon>
        <taxon>Caldilineae</taxon>
        <taxon>Caldilineales</taxon>
        <taxon>Caldilineaceae</taxon>
        <taxon>Litorilinea</taxon>
    </lineage>
</organism>
<comment type="function">
    <text evidence="8 9">Catalyzes the reduction of 1-pyrroline-5-carboxylate (PCA) to L-proline.</text>
</comment>
<feature type="domain" description="Pyrroline-5-carboxylate reductase catalytic N-terminal" evidence="13">
    <location>
        <begin position="6"/>
        <end position="101"/>
    </location>
</feature>
<keyword evidence="4 9" id="KW-0028">Amino-acid biosynthesis</keyword>
<dbReference type="Gene3D" id="3.40.50.720">
    <property type="entry name" value="NAD(P)-binding Rossmann-like Domain"/>
    <property type="match status" value="1"/>
</dbReference>
<dbReference type="InParanoid" id="A0A540V9E1"/>
<evidence type="ECO:0000256" key="10">
    <source>
        <dbReference type="NCBIfam" id="TIGR00112"/>
    </source>
</evidence>
<dbReference type="NCBIfam" id="TIGR00112">
    <property type="entry name" value="proC"/>
    <property type="match status" value="1"/>
</dbReference>
<dbReference type="PANTHER" id="PTHR11645">
    <property type="entry name" value="PYRROLINE-5-CARBOXYLATE REDUCTASE"/>
    <property type="match status" value="1"/>
</dbReference>